<gene>
    <name evidence="2" type="ORF">ACFQGP_10525</name>
</gene>
<proteinExistence type="predicted"/>
<dbReference type="RefSeq" id="WP_125554304.1">
    <property type="nucleotide sequence ID" value="NZ_JBHSSL010000083.1"/>
</dbReference>
<organism evidence="2 3">
    <name type="scientific">Loigolactobacillus jiayinensis</name>
    <dbReference type="NCBI Taxonomy" id="2486016"/>
    <lineage>
        <taxon>Bacteria</taxon>
        <taxon>Bacillati</taxon>
        <taxon>Bacillota</taxon>
        <taxon>Bacilli</taxon>
        <taxon>Lactobacillales</taxon>
        <taxon>Lactobacillaceae</taxon>
        <taxon>Loigolactobacillus</taxon>
    </lineage>
</organism>
<evidence type="ECO:0008006" key="4">
    <source>
        <dbReference type="Google" id="ProtNLM"/>
    </source>
</evidence>
<evidence type="ECO:0000256" key="1">
    <source>
        <dbReference type="SAM" id="Phobius"/>
    </source>
</evidence>
<keyword evidence="1" id="KW-0472">Membrane</keyword>
<keyword evidence="3" id="KW-1185">Reference proteome</keyword>
<feature type="transmembrane region" description="Helical" evidence="1">
    <location>
        <begin position="58"/>
        <end position="78"/>
    </location>
</feature>
<reference evidence="3" key="1">
    <citation type="journal article" date="2019" name="Int. J. Syst. Evol. Microbiol.">
        <title>The Global Catalogue of Microorganisms (GCM) 10K type strain sequencing project: providing services to taxonomists for standard genome sequencing and annotation.</title>
        <authorList>
            <consortium name="The Broad Institute Genomics Platform"/>
            <consortium name="The Broad Institute Genome Sequencing Center for Infectious Disease"/>
            <person name="Wu L."/>
            <person name="Ma J."/>
        </authorList>
    </citation>
    <scope>NUCLEOTIDE SEQUENCE [LARGE SCALE GENOMIC DNA]</scope>
    <source>
        <strain evidence="3">CCM 8904</strain>
    </source>
</reference>
<accession>A0ABW1RGU3</accession>
<evidence type="ECO:0000313" key="2">
    <source>
        <dbReference type="EMBL" id="MFC6170998.1"/>
    </source>
</evidence>
<dbReference type="Proteomes" id="UP001596289">
    <property type="component" value="Unassembled WGS sequence"/>
</dbReference>
<keyword evidence="1" id="KW-1133">Transmembrane helix</keyword>
<dbReference type="EMBL" id="JBHSSL010000083">
    <property type="protein sequence ID" value="MFC6170998.1"/>
    <property type="molecule type" value="Genomic_DNA"/>
</dbReference>
<keyword evidence="1" id="KW-0812">Transmembrane</keyword>
<evidence type="ECO:0000313" key="3">
    <source>
        <dbReference type="Proteomes" id="UP001596289"/>
    </source>
</evidence>
<comment type="caution">
    <text evidence="2">The sequence shown here is derived from an EMBL/GenBank/DDBJ whole genome shotgun (WGS) entry which is preliminary data.</text>
</comment>
<sequence length="87" mass="8934">MVEASTNAMKSDAHVIVTTDNTKTTTASEAPIATAPTAVQPMVTVATATLPQTSDNGWQAIMLMSSGMIGIGTALAVLNSRRVKAES</sequence>
<protein>
    <recommendedName>
        <fullName evidence="4">LPXTG cell wall anchor domain-containing protein</fullName>
    </recommendedName>
</protein>
<name>A0ABW1RGU3_9LACO</name>